<accession>A0A6H1ZU68</accession>
<proteinExistence type="predicted"/>
<dbReference type="EMBL" id="MT144215">
    <property type="protein sequence ID" value="QJA50750.1"/>
    <property type="molecule type" value="Genomic_DNA"/>
</dbReference>
<sequence length="627" mass="69305">MKINLNGQDYELKAGTGVRRTPIAEWPDNIRLDGQQQRKDRSLLSSWAIDSWQNGLGLERINVNLASNQYRLWDVENCDTRHPSHIVRSPAFNTCTIVPSRGDLNLKMDYLNNLYFVETEQATEGTTNMTSIGNAFQFTPPFSLGSYRAIGLAGNEAGHQCGTIRGLLSLEPKIAVICHGGLPAPAGTLGNRYTVIATLGGSLPNGIRQADMIGTLPITRYAQMEKMGGNIYILNWLASSNVVEFFMADAYTGTTVTRVGSSSSQIGSYLPPLITDGLTMYAQTPEGIYDFYAKAIEIDTSRSQDKNGSQVLFGQDLYFKNKKSLIYYDGTNTEGVGYDLDDGLPGDKWGEITAMCSTWKCIFAAVKGATYSHILTMEADHMWQYYARVPTPGIWVREMFLSDTPDNIDRLWCIFGNHNYPGYFLNPIINPLQAATYSYVPTGYFTPPIHDGGMAEVPAGYYDMSLTSDGVGGSNIVTMFYGLNGANPVSTLGVVSTNSFAHTFGSPYGLEGYRIQPKFMLAGASGTGPIFRESILHYLKVPNERLSFDFTIDIEKSSKVTPCPPEAIIGSLNFVRNNKLLMPFWYGQMGTKNVKVLESPVTEDVEDQRVYEGERKGFIEMKIGEIL</sequence>
<gene>
    <name evidence="1" type="ORF">TM448A01889_0015</name>
</gene>
<name>A0A6H1ZU68_9ZZZZ</name>
<reference evidence="1" key="1">
    <citation type="submission" date="2020-03" db="EMBL/GenBank/DDBJ databases">
        <title>The deep terrestrial virosphere.</title>
        <authorList>
            <person name="Holmfeldt K."/>
            <person name="Nilsson E."/>
            <person name="Simone D."/>
            <person name="Lopez-Fernandez M."/>
            <person name="Wu X."/>
            <person name="de Brujin I."/>
            <person name="Lundin D."/>
            <person name="Andersson A."/>
            <person name="Bertilsson S."/>
            <person name="Dopson M."/>
        </authorList>
    </citation>
    <scope>NUCLEOTIDE SEQUENCE</scope>
    <source>
        <strain evidence="1">TM448A01889</strain>
    </source>
</reference>
<organism evidence="1">
    <name type="scientific">viral metagenome</name>
    <dbReference type="NCBI Taxonomy" id="1070528"/>
    <lineage>
        <taxon>unclassified sequences</taxon>
        <taxon>metagenomes</taxon>
        <taxon>organismal metagenomes</taxon>
    </lineage>
</organism>
<evidence type="ECO:0000313" key="1">
    <source>
        <dbReference type="EMBL" id="QJA50750.1"/>
    </source>
</evidence>
<protein>
    <submittedName>
        <fullName evidence="1">Uncharacterized protein</fullName>
    </submittedName>
</protein>
<dbReference type="AlphaFoldDB" id="A0A6H1ZU68"/>